<dbReference type="EMBL" id="PDNB01000225">
    <property type="protein sequence ID" value="PGG98434.1"/>
    <property type="molecule type" value="Genomic_DNA"/>
</dbReference>
<name>A0A2B7WP75_9EURO</name>
<protein>
    <submittedName>
        <fullName evidence="1">Uncharacterized protein</fullName>
    </submittedName>
</protein>
<reference evidence="1 2" key="1">
    <citation type="submission" date="2017-10" db="EMBL/GenBank/DDBJ databases">
        <title>Comparative genomics in systemic dimorphic fungi from Ajellomycetaceae.</title>
        <authorList>
            <person name="Munoz J.F."/>
            <person name="Mcewen J.G."/>
            <person name="Clay O.K."/>
            <person name="Cuomo C.A."/>
        </authorList>
    </citation>
    <scope>NUCLEOTIDE SEQUENCE [LARGE SCALE GENOMIC DNA]</scope>
    <source>
        <strain evidence="1 2">UAMH5409</strain>
    </source>
</reference>
<organism evidence="1 2">
    <name type="scientific">Helicocarpus griseus UAMH5409</name>
    <dbReference type="NCBI Taxonomy" id="1447875"/>
    <lineage>
        <taxon>Eukaryota</taxon>
        <taxon>Fungi</taxon>
        <taxon>Dikarya</taxon>
        <taxon>Ascomycota</taxon>
        <taxon>Pezizomycotina</taxon>
        <taxon>Eurotiomycetes</taxon>
        <taxon>Eurotiomycetidae</taxon>
        <taxon>Onygenales</taxon>
        <taxon>Ajellomycetaceae</taxon>
        <taxon>Helicocarpus</taxon>
    </lineage>
</organism>
<evidence type="ECO:0000313" key="1">
    <source>
        <dbReference type="EMBL" id="PGG98434.1"/>
    </source>
</evidence>
<comment type="caution">
    <text evidence="1">The sequence shown here is derived from an EMBL/GenBank/DDBJ whole genome shotgun (WGS) entry which is preliminary data.</text>
</comment>
<proteinExistence type="predicted"/>
<accession>A0A2B7WP75</accession>
<evidence type="ECO:0000313" key="2">
    <source>
        <dbReference type="Proteomes" id="UP000223968"/>
    </source>
</evidence>
<gene>
    <name evidence="1" type="ORF">AJ79_08875</name>
</gene>
<keyword evidence="2" id="KW-1185">Reference proteome</keyword>
<sequence>MRERERFKVIASQSFFLHLLEELGRAGRNDKLRWKLFWFEERVLALFELVVKNVLVMKRLEQSEQMEALFSINFAIVDFSPELLARGGHVWLDGQDWNVTNKYRYSKAARKVWVDGGGDGGDGGDDDEIMMLLLLKAVCLCKPLLSAP</sequence>
<dbReference type="AlphaFoldDB" id="A0A2B7WP75"/>
<dbReference type="Proteomes" id="UP000223968">
    <property type="component" value="Unassembled WGS sequence"/>
</dbReference>